<reference evidence="3" key="2">
    <citation type="submission" date="2020-09" db="EMBL/GenBank/DDBJ databases">
        <authorList>
            <person name="Sun Q."/>
            <person name="Zhou Y."/>
        </authorList>
    </citation>
    <scope>NUCLEOTIDE SEQUENCE</scope>
    <source>
        <strain evidence="3">CGMCC 4.7403</strain>
    </source>
</reference>
<reference evidence="3" key="1">
    <citation type="journal article" date="2014" name="Int. J. Syst. Evol. Microbiol.">
        <title>Complete genome sequence of Corynebacterium casei LMG S-19264T (=DSM 44701T), isolated from a smear-ripened cheese.</title>
        <authorList>
            <consortium name="US DOE Joint Genome Institute (JGI-PGF)"/>
            <person name="Walter F."/>
            <person name="Albersmeier A."/>
            <person name="Kalinowski J."/>
            <person name="Ruckert C."/>
        </authorList>
    </citation>
    <scope>NUCLEOTIDE SEQUENCE</scope>
    <source>
        <strain evidence="3">CGMCC 4.7403</strain>
    </source>
</reference>
<protein>
    <recommendedName>
        <fullName evidence="2">Bacteriophage T5 Orf172 DNA-binding domain-containing protein</fullName>
    </recommendedName>
</protein>
<evidence type="ECO:0000313" key="3">
    <source>
        <dbReference type="EMBL" id="GHH83819.1"/>
    </source>
</evidence>
<dbReference type="AlphaFoldDB" id="A0A919GGV3"/>
<proteinExistence type="predicted"/>
<comment type="caution">
    <text evidence="3">The sequence shown here is derived from an EMBL/GenBank/DDBJ whole genome shotgun (WGS) entry which is preliminary data.</text>
</comment>
<dbReference type="Proteomes" id="UP000603227">
    <property type="component" value="Unassembled WGS sequence"/>
</dbReference>
<name>A0A919GGV3_9ACTN</name>
<organism evidence="3 4">
    <name type="scientific">Streptomyces capitiformicae</name>
    <dbReference type="NCBI Taxonomy" id="2014920"/>
    <lineage>
        <taxon>Bacteria</taxon>
        <taxon>Bacillati</taxon>
        <taxon>Actinomycetota</taxon>
        <taxon>Actinomycetes</taxon>
        <taxon>Kitasatosporales</taxon>
        <taxon>Streptomycetaceae</taxon>
        <taxon>Streptomyces</taxon>
    </lineage>
</organism>
<dbReference type="RefSeq" id="WP_189781266.1">
    <property type="nucleotide sequence ID" value="NZ_BNAT01000003.1"/>
</dbReference>
<dbReference type="SMART" id="SM00974">
    <property type="entry name" value="T5orf172"/>
    <property type="match status" value="1"/>
</dbReference>
<dbReference type="InterPro" id="IPR018306">
    <property type="entry name" value="Phage_T5_Orf172_DNA-bd"/>
</dbReference>
<accession>A0A919GGV3</accession>
<keyword evidence="4" id="KW-1185">Reference proteome</keyword>
<evidence type="ECO:0000313" key="4">
    <source>
        <dbReference type="Proteomes" id="UP000603227"/>
    </source>
</evidence>
<feature type="region of interest" description="Disordered" evidence="1">
    <location>
        <begin position="172"/>
        <end position="192"/>
    </location>
</feature>
<evidence type="ECO:0000256" key="1">
    <source>
        <dbReference type="SAM" id="MobiDB-lite"/>
    </source>
</evidence>
<dbReference type="Pfam" id="PF13455">
    <property type="entry name" value="MUG113"/>
    <property type="match status" value="1"/>
</dbReference>
<sequence>MYKVRAQNLLAQHAHEETPERVFADLVDRDDPAFPEITQALVDFAFELGDPEAVDDGIVKAAIRIGRARHDRHQQGEVLPPHTGLMPRRETDPRAVVYYIRRGAMVKIGTTVDLRGRMATLLPEEVLAIEPGDQKLEAQRHQTFRALRVPGQREWFYAGREIQDHIRQVLAQHGPPPEDLPTLQPGNGMLNT</sequence>
<gene>
    <name evidence="3" type="ORF">GCM10017771_11380</name>
</gene>
<feature type="domain" description="Bacteriophage T5 Orf172 DNA-binding" evidence="2">
    <location>
        <begin position="100"/>
        <end position="169"/>
    </location>
</feature>
<dbReference type="EMBL" id="BNAT01000003">
    <property type="protein sequence ID" value="GHH83819.1"/>
    <property type="molecule type" value="Genomic_DNA"/>
</dbReference>
<evidence type="ECO:0000259" key="2">
    <source>
        <dbReference type="SMART" id="SM00974"/>
    </source>
</evidence>